<dbReference type="Proteomes" id="UP000193136">
    <property type="component" value="Unassembled WGS sequence"/>
</dbReference>
<organism evidence="2 3">
    <name type="scientific">Geothermobacter hydrogeniphilus</name>
    <dbReference type="NCBI Taxonomy" id="1969733"/>
    <lineage>
        <taxon>Bacteria</taxon>
        <taxon>Pseudomonadati</taxon>
        <taxon>Thermodesulfobacteriota</taxon>
        <taxon>Desulfuromonadia</taxon>
        <taxon>Desulfuromonadales</taxon>
        <taxon>Geothermobacteraceae</taxon>
        <taxon>Geothermobacter</taxon>
    </lineage>
</organism>
<comment type="caution">
    <text evidence="2">The sequence shown here is derived from an EMBL/GenBank/DDBJ whole genome shotgun (WGS) entry which is preliminary data.</text>
</comment>
<dbReference type="OrthoDB" id="9832332at2"/>
<keyword evidence="3" id="KW-1185">Reference proteome</keyword>
<reference evidence="2 3" key="1">
    <citation type="submission" date="2017-03" db="EMBL/GenBank/DDBJ databases">
        <title>Genome sequence of Geothermobacter sp. EPR-M, Deep-Sea Iron Reducer.</title>
        <authorList>
            <person name="Tully B."/>
            <person name="Savalia P."/>
            <person name="Abuyen K."/>
            <person name="Baughan C."/>
            <person name="Romero E."/>
            <person name="Ronkowski C."/>
            <person name="Torres B."/>
            <person name="Tremblay J."/>
            <person name="Trujillo A."/>
            <person name="Tyler M."/>
            <person name="Perez-Rodriguez I."/>
            <person name="Amend J."/>
        </authorList>
    </citation>
    <scope>NUCLEOTIDE SEQUENCE [LARGE SCALE GENOMIC DNA]</scope>
    <source>
        <strain evidence="2 3">EPR-M</strain>
    </source>
</reference>
<dbReference type="AlphaFoldDB" id="A0A1X0XSJ4"/>
<protein>
    <submittedName>
        <fullName evidence="2">Uncharacterized protein</fullName>
    </submittedName>
</protein>
<accession>A0A1X0XSJ4</accession>
<gene>
    <name evidence="2" type="ORF">B5V00_14820</name>
</gene>
<feature type="chain" id="PRO_5013207815" evidence="1">
    <location>
        <begin position="21"/>
        <end position="161"/>
    </location>
</feature>
<dbReference type="STRING" id="1969733.B5V00_14820"/>
<evidence type="ECO:0000313" key="2">
    <source>
        <dbReference type="EMBL" id="ORJ55871.1"/>
    </source>
</evidence>
<feature type="signal peptide" evidence="1">
    <location>
        <begin position="1"/>
        <end position="20"/>
    </location>
</feature>
<dbReference type="EMBL" id="NAAD01000025">
    <property type="protein sequence ID" value="ORJ55871.1"/>
    <property type="molecule type" value="Genomic_DNA"/>
</dbReference>
<proteinExistence type="predicted"/>
<name>A0A1X0XSJ4_9BACT</name>
<keyword evidence="1" id="KW-0732">Signal</keyword>
<dbReference type="RefSeq" id="WP_085011603.1">
    <property type="nucleotide sequence ID" value="NZ_NAAD01000025.1"/>
</dbReference>
<evidence type="ECO:0000256" key="1">
    <source>
        <dbReference type="SAM" id="SignalP"/>
    </source>
</evidence>
<sequence length="161" mass="16489">MMKKLVVLMFVLALALQAFAAEKQGGAVGAETDCAKDVRPAVNTLFQQGQKEGKSLEQMIRQALELGPNLCGVLVVANELGYPQKDVLNALADAGVANEVIARAAVDAGYDRRIVGEVVGLDELAGLGYTPAGAPGAVVANPTTVGGGGRISTSISPSKVQ</sequence>
<evidence type="ECO:0000313" key="3">
    <source>
        <dbReference type="Proteomes" id="UP000193136"/>
    </source>
</evidence>